<protein>
    <submittedName>
        <fullName evidence="2">NTP transferase domain-containing protein</fullName>
    </submittedName>
</protein>
<dbReference type="PANTHER" id="PTHR43777">
    <property type="entry name" value="MOLYBDENUM COFACTOR CYTIDYLYLTRANSFERASE"/>
    <property type="match status" value="1"/>
</dbReference>
<keyword evidence="3" id="KW-1185">Reference proteome</keyword>
<accession>A0AA96F833</accession>
<dbReference type="PANTHER" id="PTHR43777:SF1">
    <property type="entry name" value="MOLYBDENUM COFACTOR CYTIDYLYLTRANSFERASE"/>
    <property type="match status" value="1"/>
</dbReference>
<sequence>MARHVAGAVLAAGAGSRAGGPKALRRTDDGTAWVEVAASALRDAGCDPVIVVLGARAYETELMVPDWAESVVAWDWAEGQSVSLRKVVEEAGARGADALLVTLVDLPGQTVDAARRVLAAAGDDAGLARATFDGRPGHPVYIAREHWGPMLAVLDGDHGAGPYLAAHEVLTVDCSDLGGGSDVDE</sequence>
<dbReference type="AlphaFoldDB" id="A0AA96F833"/>
<name>A0AA96F833_9MICO</name>
<evidence type="ECO:0000313" key="3">
    <source>
        <dbReference type="Proteomes" id="UP001304125"/>
    </source>
</evidence>
<dbReference type="EMBL" id="CP134879">
    <property type="protein sequence ID" value="WNM23711.1"/>
    <property type="molecule type" value="Genomic_DNA"/>
</dbReference>
<dbReference type="Pfam" id="PF12804">
    <property type="entry name" value="NTP_transf_3"/>
    <property type="match status" value="1"/>
</dbReference>
<organism evidence="2 3">
    <name type="scientific">Demequina capsici</name>
    <dbReference type="NCBI Taxonomy" id="3075620"/>
    <lineage>
        <taxon>Bacteria</taxon>
        <taxon>Bacillati</taxon>
        <taxon>Actinomycetota</taxon>
        <taxon>Actinomycetes</taxon>
        <taxon>Micrococcales</taxon>
        <taxon>Demequinaceae</taxon>
        <taxon>Demequina</taxon>
    </lineage>
</organism>
<reference evidence="2 3" key="1">
    <citation type="submission" date="2023-09" db="EMBL/GenBank/DDBJ databases">
        <title>Demequina sp. a novel bacteria isolated from Capsicum annuum.</title>
        <authorList>
            <person name="Humaira Z."/>
            <person name="Lee J."/>
            <person name="Cho D."/>
        </authorList>
    </citation>
    <scope>NUCLEOTIDE SEQUENCE [LARGE SCALE GENOMIC DNA]</scope>
    <source>
        <strain evidence="2 3">OYTSA14</strain>
    </source>
</reference>
<feature type="domain" description="MobA-like NTP transferase" evidence="1">
    <location>
        <begin position="7"/>
        <end position="167"/>
    </location>
</feature>
<dbReference type="Gene3D" id="3.90.550.10">
    <property type="entry name" value="Spore Coat Polysaccharide Biosynthesis Protein SpsA, Chain A"/>
    <property type="match status" value="1"/>
</dbReference>
<dbReference type="GO" id="GO:0016779">
    <property type="term" value="F:nucleotidyltransferase activity"/>
    <property type="evidence" value="ECO:0007669"/>
    <property type="project" value="UniProtKB-ARBA"/>
</dbReference>
<proteinExistence type="predicted"/>
<gene>
    <name evidence="2" type="ORF">RN606_10105</name>
</gene>
<evidence type="ECO:0000259" key="1">
    <source>
        <dbReference type="Pfam" id="PF12804"/>
    </source>
</evidence>
<dbReference type="InterPro" id="IPR025877">
    <property type="entry name" value="MobA-like_NTP_Trfase"/>
</dbReference>
<evidence type="ECO:0000313" key="2">
    <source>
        <dbReference type="EMBL" id="WNM23711.1"/>
    </source>
</evidence>
<dbReference type="InterPro" id="IPR029044">
    <property type="entry name" value="Nucleotide-diphossugar_trans"/>
</dbReference>
<dbReference type="RefSeq" id="WP_313496832.1">
    <property type="nucleotide sequence ID" value="NZ_CP134879.1"/>
</dbReference>
<dbReference type="Proteomes" id="UP001304125">
    <property type="component" value="Chromosome"/>
</dbReference>
<dbReference type="SUPFAM" id="SSF53448">
    <property type="entry name" value="Nucleotide-diphospho-sugar transferases"/>
    <property type="match status" value="1"/>
</dbReference>
<keyword evidence="2" id="KW-0808">Transferase</keyword>